<keyword evidence="6" id="KW-1185">Reference proteome</keyword>
<proteinExistence type="inferred from homology"/>
<dbReference type="InterPro" id="IPR029058">
    <property type="entry name" value="AB_hydrolase_fold"/>
</dbReference>
<dbReference type="Pfam" id="PF00135">
    <property type="entry name" value="COesterase"/>
    <property type="match status" value="1"/>
</dbReference>
<dbReference type="SUPFAM" id="SSF53474">
    <property type="entry name" value="alpha/beta-Hydrolases"/>
    <property type="match status" value="1"/>
</dbReference>
<dbReference type="PANTHER" id="PTHR11559">
    <property type="entry name" value="CARBOXYLESTERASE"/>
    <property type="match status" value="1"/>
</dbReference>
<reference evidence="5 6" key="1">
    <citation type="journal article" date="2001" name="J. Bacteriol.">
        <title>Genome sequence and comparative analysis of the solvent-producing bacterium Clostridium acetobutylicum.</title>
        <authorList>
            <person name="Nolling J."/>
            <person name="Breton G."/>
            <person name="Omelchenko M.V."/>
            <person name="Makarova K.S."/>
            <person name="Zeng Q."/>
            <person name="Gibson R."/>
            <person name="Lee H.M."/>
            <person name="Dubois J."/>
            <person name="Qiu D."/>
            <person name="Hitti J."/>
            <person name="Wolf Y.I."/>
            <person name="Tatusov R.L."/>
            <person name="Sabathe F."/>
            <person name="Doucette-Stamm L."/>
            <person name="Soucaille P."/>
            <person name="Daly M.J."/>
            <person name="Bennett G.N."/>
            <person name="Koonin E.V."/>
            <person name="Smith D.R."/>
        </authorList>
    </citation>
    <scope>NUCLEOTIDE SEQUENCE [LARGE SCALE GENOMIC DNA]</scope>
    <source>
        <strain evidence="6">ATCC 824 / DSM 792 / JCM 1419 / LMG 5710 / VKM B-1787</strain>
        <plasmid evidence="6">pSOL1</plasmid>
    </source>
</reference>
<dbReference type="KEGG" id="cac:CA_P0050"/>
<name>Q97TP8_CLOAB</name>
<sequence>MGTIAETKYGKLEGIKENGINKWLGIPYAKPPVGELRFKRTVECEPWNGVRYAKKHGSKPHQFANTSEEVGIESEDCLYMNIWAPENAKNSPVFVWIYGGAYAMGSCSEAYYDGTNFAKEGIVYVAFNYRLGVLGFYDFTMYDDSFDSNCGVSDQIMALKWVKENIEAFGGDPNNITIAGESAGAASVTNMLAVPKAKGLFNKAIAESPLPGCVTSHNTARLITDIYLKRLGLEASEVHKLKTMELEDIKKAALYVIDDTCSSYPGMYIPGPVLDDLIPRLPWEGIALGSSKGVKLIIGTNHDEGTLFINKNKSMLPGGWKDVERMLRMNKCFDSLPKIHKLYDKFSEEMIQIQEIMKDRTFLVDSIKVADAQSEKNDTWMYRFDYAPISAKLNGLGATHAVEVSVALNNTKGEGIAYSFWRDTPEDIIKKFIENMHMSWVNFAKTGDPNGNLDIEWKKYDSKSRTTFVFDEENKVENNPAKDIYETWRDIKLYTDI</sequence>
<evidence type="ECO:0000313" key="6">
    <source>
        <dbReference type="Proteomes" id="UP000000814"/>
    </source>
</evidence>
<protein>
    <recommendedName>
        <fullName evidence="3">Carboxylic ester hydrolase</fullName>
        <ecNumber evidence="3">3.1.1.-</ecNumber>
    </recommendedName>
</protein>
<dbReference type="MEROPS" id="S09.A63"/>
<dbReference type="Gene3D" id="3.40.50.1820">
    <property type="entry name" value="alpha/beta hydrolase"/>
    <property type="match status" value="1"/>
</dbReference>
<dbReference type="InterPro" id="IPR019826">
    <property type="entry name" value="Carboxylesterase_B_AS"/>
</dbReference>
<dbReference type="EMBL" id="AE001438">
    <property type="protein sequence ID" value="AAK76796.1"/>
    <property type="molecule type" value="Genomic_DNA"/>
</dbReference>
<dbReference type="InterPro" id="IPR050309">
    <property type="entry name" value="Type-B_Carboxylest/Lipase"/>
</dbReference>
<feature type="domain" description="Carboxylesterase type B" evidence="4">
    <location>
        <begin position="4"/>
        <end position="488"/>
    </location>
</feature>
<dbReference type="PATRIC" id="fig|272562.8.peg.49"/>
<dbReference type="PROSITE" id="PS00122">
    <property type="entry name" value="CARBOXYLESTERASE_B_1"/>
    <property type="match status" value="1"/>
</dbReference>
<dbReference type="GO" id="GO:0016787">
    <property type="term" value="F:hydrolase activity"/>
    <property type="evidence" value="ECO:0007669"/>
    <property type="project" value="UniProtKB-KW"/>
</dbReference>
<dbReference type="GeneID" id="45000283"/>
<geneLocation type="plasmid" evidence="5 6">
    <name>pSOL1</name>
</geneLocation>
<dbReference type="OrthoDB" id="9775851at2"/>
<dbReference type="HOGENOM" id="CLU_006586_16_4_9"/>
<dbReference type="InterPro" id="IPR002018">
    <property type="entry name" value="CarbesteraseB"/>
</dbReference>
<dbReference type="AlphaFoldDB" id="Q97TP8"/>
<dbReference type="ESTHER" id="cloac-pnbae">
    <property type="family name" value="Carb_B_Bacteria"/>
</dbReference>
<gene>
    <name evidence="5" type="primary">pnba</name>
    <name evidence="5" type="ordered locus">CA_P0050</name>
</gene>
<evidence type="ECO:0000256" key="3">
    <source>
        <dbReference type="RuleBase" id="RU361235"/>
    </source>
</evidence>
<dbReference type="EC" id="3.1.1.-" evidence="3"/>
<evidence type="ECO:0000313" key="5">
    <source>
        <dbReference type="EMBL" id="AAK76796.1"/>
    </source>
</evidence>
<keyword evidence="2 3" id="KW-0378">Hydrolase</keyword>
<evidence type="ECO:0000256" key="1">
    <source>
        <dbReference type="ARBA" id="ARBA00005964"/>
    </source>
</evidence>
<evidence type="ECO:0000256" key="2">
    <source>
        <dbReference type="ARBA" id="ARBA00022801"/>
    </source>
</evidence>
<keyword evidence="5" id="KW-0614">Plasmid</keyword>
<accession>Q97TP8</accession>
<dbReference type="Proteomes" id="UP000000814">
    <property type="component" value="Plasmid pSOL1"/>
</dbReference>
<comment type="similarity">
    <text evidence="1 3">Belongs to the type-B carboxylesterase/lipase family.</text>
</comment>
<dbReference type="RefSeq" id="WP_010890735.1">
    <property type="nucleotide sequence ID" value="NC_001988.2"/>
</dbReference>
<organism evidence="5 6">
    <name type="scientific">Clostridium acetobutylicum (strain ATCC 824 / DSM 792 / JCM 1419 / IAM 19013 / LMG 5710 / NBRC 13948 / NRRL B-527 / VKM B-1787 / 2291 / W)</name>
    <dbReference type="NCBI Taxonomy" id="272562"/>
    <lineage>
        <taxon>Bacteria</taxon>
        <taxon>Bacillati</taxon>
        <taxon>Bacillota</taxon>
        <taxon>Clostridia</taxon>
        <taxon>Eubacteriales</taxon>
        <taxon>Clostridiaceae</taxon>
        <taxon>Clostridium</taxon>
    </lineage>
</organism>
<evidence type="ECO:0000259" key="4">
    <source>
        <dbReference type="Pfam" id="PF00135"/>
    </source>
</evidence>